<evidence type="ECO:0000313" key="6">
    <source>
        <dbReference type="Proteomes" id="UP000887578"/>
    </source>
</evidence>
<keyword evidence="5" id="KW-0325">Glycoprotein</keyword>
<dbReference type="GO" id="GO:0008239">
    <property type="term" value="F:dipeptidyl-peptidase activity"/>
    <property type="evidence" value="ECO:0007669"/>
    <property type="project" value="TreeGrafter"/>
</dbReference>
<name>A0A914QPU3_9BILA</name>
<keyword evidence="3" id="KW-0732">Signal</keyword>
<protein>
    <submittedName>
        <fullName evidence="7">Serine carboxypeptidase</fullName>
    </submittedName>
</protein>
<dbReference type="WBParaSite" id="PDA_v2.g589.t1">
    <property type="protein sequence ID" value="PDA_v2.g589.t1"/>
    <property type="gene ID" value="PDA_v2.g589"/>
</dbReference>
<proteinExistence type="inferred from homology"/>
<evidence type="ECO:0000313" key="7">
    <source>
        <dbReference type="WBParaSite" id="PDA_v2.g589.t1"/>
    </source>
</evidence>
<dbReference type="AlphaFoldDB" id="A0A914QPU3"/>
<sequence length="475" mass="53280">MIGGEGTINPKWVCWQNYTYMKMAIQYKARLIQLEHRYFGESYPTKAGNGFGDMSTSNLQQLLTSQQALEDLANFIITYNKNQSWINPRWIVFGGSYPGSLCAWFRADPKYAKLSLGGICSSAPLWAKVDFYEYAEKMEYAITNYDPNCATNISEGFLELKQMVYTDGGRASLNKIFNIQPPLNTSINTINFEIDATNFLANVFSSFQGIVQYTFDAANNFTNNGYGIDGLCKIMTRPLYKEALVARIADVYFWATNEGNPTPNNITDNNYNDGVAPFARTTFNLSNPTDRDNYSAMRGWMWLSCGMALGWLQTTENSRSIFNRMIPLEYYLRMCGDLFGTNIITTDYVTKKVAESAYHFGSSWNYTATNVVIPNGDYDPWSALGSKTERPDQHQFAPQTHGAAHCSDMYPVRAGEPAGLNATREVIKREVDYYLKSGLMAPTGTPTVATTTTSSSPKITLISSLFLFVIAAFLF</sequence>
<evidence type="ECO:0000256" key="4">
    <source>
        <dbReference type="ARBA" id="ARBA00022801"/>
    </source>
</evidence>
<evidence type="ECO:0000256" key="3">
    <source>
        <dbReference type="ARBA" id="ARBA00022729"/>
    </source>
</evidence>
<organism evidence="6 7">
    <name type="scientific">Panagrolaimus davidi</name>
    <dbReference type="NCBI Taxonomy" id="227884"/>
    <lineage>
        <taxon>Eukaryota</taxon>
        <taxon>Metazoa</taxon>
        <taxon>Ecdysozoa</taxon>
        <taxon>Nematoda</taxon>
        <taxon>Chromadorea</taxon>
        <taxon>Rhabditida</taxon>
        <taxon>Tylenchina</taxon>
        <taxon>Panagrolaimomorpha</taxon>
        <taxon>Panagrolaimoidea</taxon>
        <taxon>Panagrolaimidae</taxon>
        <taxon>Panagrolaimus</taxon>
    </lineage>
</organism>
<dbReference type="GO" id="GO:0006508">
    <property type="term" value="P:proteolysis"/>
    <property type="evidence" value="ECO:0007669"/>
    <property type="project" value="UniProtKB-KW"/>
</dbReference>
<keyword evidence="2" id="KW-0645">Protease</keyword>
<comment type="similarity">
    <text evidence="1">Belongs to the peptidase S28 family.</text>
</comment>
<evidence type="ECO:0000256" key="2">
    <source>
        <dbReference type="ARBA" id="ARBA00022670"/>
    </source>
</evidence>
<dbReference type="Pfam" id="PF05577">
    <property type="entry name" value="Peptidase_S28"/>
    <property type="match status" value="1"/>
</dbReference>
<dbReference type="SUPFAM" id="SSF53474">
    <property type="entry name" value="alpha/beta-Hydrolases"/>
    <property type="match status" value="1"/>
</dbReference>
<dbReference type="InterPro" id="IPR029058">
    <property type="entry name" value="AB_hydrolase_fold"/>
</dbReference>
<reference evidence="7" key="1">
    <citation type="submission" date="2022-11" db="UniProtKB">
        <authorList>
            <consortium name="WormBaseParasite"/>
        </authorList>
    </citation>
    <scope>IDENTIFICATION</scope>
</reference>
<evidence type="ECO:0000256" key="5">
    <source>
        <dbReference type="ARBA" id="ARBA00023180"/>
    </source>
</evidence>
<dbReference type="InterPro" id="IPR008758">
    <property type="entry name" value="Peptidase_S28"/>
</dbReference>
<evidence type="ECO:0000256" key="1">
    <source>
        <dbReference type="ARBA" id="ARBA00011079"/>
    </source>
</evidence>
<dbReference type="PANTHER" id="PTHR11010">
    <property type="entry name" value="PROTEASE S28 PRO-X CARBOXYPEPTIDASE-RELATED"/>
    <property type="match status" value="1"/>
</dbReference>
<dbReference type="Gene3D" id="1.20.120.980">
    <property type="entry name" value="Serine carboxypeptidase S28, SKS domain"/>
    <property type="match status" value="1"/>
</dbReference>
<dbReference type="PANTHER" id="PTHR11010:SF101">
    <property type="entry name" value="SERINE PROTEASE F56F10.1-RELATED"/>
    <property type="match status" value="1"/>
</dbReference>
<keyword evidence="6" id="KW-1185">Reference proteome</keyword>
<dbReference type="Gene3D" id="3.40.50.1820">
    <property type="entry name" value="alpha/beta hydrolase"/>
    <property type="match status" value="1"/>
</dbReference>
<dbReference type="Proteomes" id="UP000887578">
    <property type="component" value="Unplaced"/>
</dbReference>
<keyword evidence="4" id="KW-0378">Hydrolase</keyword>
<dbReference type="GO" id="GO:0070008">
    <property type="term" value="F:serine-type exopeptidase activity"/>
    <property type="evidence" value="ECO:0007669"/>
    <property type="project" value="InterPro"/>
</dbReference>
<accession>A0A914QPU3</accession>
<dbReference type="InterPro" id="IPR042269">
    <property type="entry name" value="Ser_carbopepase_S28_SKS"/>
</dbReference>